<reference evidence="1" key="1">
    <citation type="submission" date="2022-03" db="EMBL/GenBank/DDBJ databases">
        <authorList>
            <person name="Tunstrom K."/>
        </authorList>
    </citation>
    <scope>NUCLEOTIDE SEQUENCE</scope>
</reference>
<comment type="caution">
    <text evidence="1">The sequence shown here is derived from an EMBL/GenBank/DDBJ whole genome shotgun (WGS) entry which is preliminary data.</text>
</comment>
<gene>
    <name evidence="1" type="ORF">EEDITHA_LOCUS19467</name>
</gene>
<evidence type="ECO:0000313" key="2">
    <source>
        <dbReference type="Proteomes" id="UP001153954"/>
    </source>
</evidence>
<sequence>MVAKESILSISNLSKKRKSLQIVQNPLYGSSAHSATASGAAPCGGGAPLVAEERRVARVAQGGGRGAKARGACCAAPARPASPRASVAVKRALRLVGRASHLVLRSATMN</sequence>
<organism evidence="1 2">
    <name type="scientific">Euphydryas editha</name>
    <name type="common">Edith's checkerspot</name>
    <dbReference type="NCBI Taxonomy" id="104508"/>
    <lineage>
        <taxon>Eukaryota</taxon>
        <taxon>Metazoa</taxon>
        <taxon>Ecdysozoa</taxon>
        <taxon>Arthropoda</taxon>
        <taxon>Hexapoda</taxon>
        <taxon>Insecta</taxon>
        <taxon>Pterygota</taxon>
        <taxon>Neoptera</taxon>
        <taxon>Endopterygota</taxon>
        <taxon>Lepidoptera</taxon>
        <taxon>Glossata</taxon>
        <taxon>Ditrysia</taxon>
        <taxon>Papilionoidea</taxon>
        <taxon>Nymphalidae</taxon>
        <taxon>Nymphalinae</taxon>
        <taxon>Euphydryas</taxon>
    </lineage>
</organism>
<evidence type="ECO:0000313" key="1">
    <source>
        <dbReference type="EMBL" id="CAH2105170.1"/>
    </source>
</evidence>
<protein>
    <submittedName>
        <fullName evidence="1">Uncharacterized protein</fullName>
    </submittedName>
</protein>
<dbReference type="EMBL" id="CAKOGL010000028">
    <property type="protein sequence ID" value="CAH2105170.1"/>
    <property type="molecule type" value="Genomic_DNA"/>
</dbReference>
<keyword evidence="2" id="KW-1185">Reference proteome</keyword>
<proteinExistence type="predicted"/>
<dbReference type="AlphaFoldDB" id="A0AAU9V7Q9"/>
<dbReference type="Proteomes" id="UP001153954">
    <property type="component" value="Unassembled WGS sequence"/>
</dbReference>
<accession>A0AAU9V7Q9</accession>
<name>A0AAU9V7Q9_EUPED</name>